<dbReference type="InterPro" id="IPR050618">
    <property type="entry name" value="Ubq-SigPath_Reg"/>
</dbReference>
<dbReference type="Proteomes" id="UP000799118">
    <property type="component" value="Unassembled WGS sequence"/>
</dbReference>
<organism evidence="2 3">
    <name type="scientific">Gymnopus androsaceus JB14</name>
    <dbReference type="NCBI Taxonomy" id="1447944"/>
    <lineage>
        <taxon>Eukaryota</taxon>
        <taxon>Fungi</taxon>
        <taxon>Dikarya</taxon>
        <taxon>Basidiomycota</taxon>
        <taxon>Agaricomycotina</taxon>
        <taxon>Agaricomycetes</taxon>
        <taxon>Agaricomycetidae</taxon>
        <taxon>Agaricales</taxon>
        <taxon>Marasmiineae</taxon>
        <taxon>Omphalotaceae</taxon>
        <taxon>Gymnopus</taxon>
    </lineage>
</organism>
<evidence type="ECO:0000313" key="3">
    <source>
        <dbReference type="Proteomes" id="UP000799118"/>
    </source>
</evidence>
<evidence type="ECO:0000313" key="2">
    <source>
        <dbReference type="EMBL" id="KAE9385127.1"/>
    </source>
</evidence>
<reference evidence="2" key="1">
    <citation type="journal article" date="2019" name="Environ. Microbiol.">
        <title>Fungal ecological strategies reflected in gene transcription - a case study of two litter decomposers.</title>
        <authorList>
            <person name="Barbi F."/>
            <person name="Kohler A."/>
            <person name="Barry K."/>
            <person name="Baskaran P."/>
            <person name="Daum C."/>
            <person name="Fauchery L."/>
            <person name="Ihrmark K."/>
            <person name="Kuo A."/>
            <person name="LaButti K."/>
            <person name="Lipzen A."/>
            <person name="Morin E."/>
            <person name="Grigoriev I.V."/>
            <person name="Henrissat B."/>
            <person name="Lindahl B."/>
            <person name="Martin F."/>
        </authorList>
    </citation>
    <scope>NUCLEOTIDE SEQUENCE</scope>
    <source>
        <strain evidence="2">JB14</strain>
    </source>
</reference>
<proteinExistence type="predicted"/>
<dbReference type="Pfam" id="PF00622">
    <property type="entry name" value="SPRY"/>
    <property type="match status" value="1"/>
</dbReference>
<dbReference type="AlphaFoldDB" id="A0A6A4GIC3"/>
<dbReference type="Gene3D" id="2.60.120.920">
    <property type="match status" value="1"/>
</dbReference>
<dbReference type="OrthoDB" id="258495at2759"/>
<evidence type="ECO:0000259" key="1">
    <source>
        <dbReference type="Pfam" id="PF00622"/>
    </source>
</evidence>
<dbReference type="PANTHER" id="PTHR12864">
    <property type="entry name" value="RAN BINDING PROTEIN 9-RELATED"/>
    <property type="match status" value="1"/>
</dbReference>
<keyword evidence="3" id="KW-1185">Reference proteome</keyword>
<sequence length="244" mass="27657">MTNLFKSLKSHIVSHDTRHEYAKQESRPPEWAAAPEISHTRGQYNEAPDQEFRDGLSFCQQNPLSPPVDNIPPDSKERNVVHVATDRYCKDYCLLSDLPIGAGLYDTHGREGTSCLPYPVFRLPGWNRQSSGWHLDDLRKFFEDPDGEQYIPSGSTIGCGYTFKTGSIFYNFNGIRLPNAFDGAHLPRHERDVFAAIGVSGQTNFDVNFGGEPFRWVPGNTWQWRVEGIVERLTFGDELPAYSL</sequence>
<dbReference type="InterPro" id="IPR043136">
    <property type="entry name" value="B30.2/SPRY_sf"/>
</dbReference>
<dbReference type="EMBL" id="ML770025">
    <property type="protein sequence ID" value="KAE9385127.1"/>
    <property type="molecule type" value="Genomic_DNA"/>
</dbReference>
<dbReference type="InterPro" id="IPR003877">
    <property type="entry name" value="SPRY_dom"/>
</dbReference>
<protein>
    <recommendedName>
        <fullName evidence="1">SPRY domain-containing protein</fullName>
    </recommendedName>
</protein>
<dbReference type="SUPFAM" id="SSF49899">
    <property type="entry name" value="Concanavalin A-like lectins/glucanases"/>
    <property type="match status" value="1"/>
</dbReference>
<dbReference type="InterPro" id="IPR013320">
    <property type="entry name" value="ConA-like_dom_sf"/>
</dbReference>
<name>A0A6A4GIC3_9AGAR</name>
<feature type="domain" description="SPRY" evidence="1">
    <location>
        <begin position="112"/>
        <end position="211"/>
    </location>
</feature>
<accession>A0A6A4GIC3</accession>
<gene>
    <name evidence="2" type="ORF">BT96DRAFT_968482</name>
</gene>